<evidence type="ECO:0000256" key="2">
    <source>
        <dbReference type="ARBA" id="ARBA00004496"/>
    </source>
</evidence>
<feature type="compositionally biased region" description="Basic and acidic residues" evidence="13">
    <location>
        <begin position="79"/>
        <end position="88"/>
    </location>
</feature>
<evidence type="ECO:0000256" key="3">
    <source>
        <dbReference type="ARBA" id="ARBA00022448"/>
    </source>
</evidence>
<reference evidence="14" key="3">
    <citation type="submission" date="2025-09" db="UniProtKB">
        <authorList>
            <consortium name="Ensembl"/>
        </authorList>
    </citation>
    <scope>IDENTIFICATION</scope>
</reference>
<evidence type="ECO:0008006" key="16">
    <source>
        <dbReference type="Google" id="ProtNLM"/>
    </source>
</evidence>
<dbReference type="STRING" id="61621.ENSRBIP00000000376"/>
<keyword evidence="11" id="KW-0472">Membrane</keyword>
<keyword evidence="6" id="KW-0597">Phosphoprotein</keyword>
<dbReference type="Proteomes" id="UP000233180">
    <property type="component" value="Unassembled WGS sequence"/>
</dbReference>
<evidence type="ECO:0000256" key="6">
    <source>
        <dbReference type="ARBA" id="ARBA00022553"/>
    </source>
</evidence>
<evidence type="ECO:0000313" key="15">
    <source>
        <dbReference type="Proteomes" id="UP000233180"/>
    </source>
</evidence>
<evidence type="ECO:0000256" key="8">
    <source>
        <dbReference type="ARBA" id="ARBA00022723"/>
    </source>
</evidence>
<keyword evidence="10" id="KW-0106">Calcium</keyword>
<accession>A0A2K6JMY3</accession>
<organism evidence="14 15">
    <name type="scientific">Rhinopithecus bieti</name>
    <name type="common">Black snub-nosed monkey</name>
    <name type="synonym">Pygathrix bieti</name>
    <dbReference type="NCBI Taxonomy" id="61621"/>
    <lineage>
        <taxon>Eukaryota</taxon>
        <taxon>Metazoa</taxon>
        <taxon>Chordata</taxon>
        <taxon>Craniata</taxon>
        <taxon>Vertebrata</taxon>
        <taxon>Euteleostomi</taxon>
        <taxon>Mammalia</taxon>
        <taxon>Eutheria</taxon>
        <taxon>Euarchontoglires</taxon>
        <taxon>Primates</taxon>
        <taxon>Haplorrhini</taxon>
        <taxon>Catarrhini</taxon>
        <taxon>Cercopithecidae</taxon>
        <taxon>Colobinae</taxon>
        <taxon>Rhinopithecus</taxon>
    </lineage>
</organism>
<dbReference type="GO" id="GO:0005886">
    <property type="term" value="C:plasma membrane"/>
    <property type="evidence" value="ECO:0007669"/>
    <property type="project" value="UniProtKB-SubCell"/>
</dbReference>
<dbReference type="OMA" id="TNCADAN"/>
<reference evidence="14" key="2">
    <citation type="submission" date="2025-08" db="UniProtKB">
        <authorList>
            <consortium name="Ensembl"/>
        </authorList>
    </citation>
    <scope>IDENTIFICATION</scope>
</reference>
<evidence type="ECO:0000256" key="13">
    <source>
        <dbReference type="SAM" id="MobiDB-lite"/>
    </source>
</evidence>
<evidence type="ECO:0000313" key="14">
    <source>
        <dbReference type="Ensembl" id="ENSRBIP00000000376.1"/>
    </source>
</evidence>
<name>A0A2K6JMY3_RHIBE</name>
<keyword evidence="7" id="KW-0519">Myristate</keyword>
<evidence type="ECO:0000256" key="12">
    <source>
        <dbReference type="ARBA" id="ARBA00023288"/>
    </source>
</evidence>
<dbReference type="AlphaFoldDB" id="A0A2K6JMY3"/>
<protein>
    <recommendedName>
        <fullName evidence="16">EF-hand domain-containing protein</fullName>
    </recommendedName>
</protein>
<dbReference type="Gene3D" id="1.10.238.10">
    <property type="entry name" value="EF-hand"/>
    <property type="match status" value="1"/>
</dbReference>
<keyword evidence="3" id="KW-0813">Transport</keyword>
<keyword evidence="5" id="KW-0963">Cytoplasm</keyword>
<comment type="subcellular location">
    <subcellularLocation>
        <location evidence="1">Cell membrane</location>
    </subcellularLocation>
    <subcellularLocation>
        <location evidence="2">Cytoplasm</location>
    </subcellularLocation>
</comment>
<proteinExistence type="predicted"/>
<feature type="region of interest" description="Disordered" evidence="13">
    <location>
        <begin position="79"/>
        <end position="98"/>
    </location>
</feature>
<dbReference type="GeneTree" id="ENSGT00940000154629"/>
<keyword evidence="15" id="KW-1185">Reference proteome</keyword>
<evidence type="ECO:0000256" key="9">
    <source>
        <dbReference type="ARBA" id="ARBA00022737"/>
    </source>
</evidence>
<dbReference type="InterPro" id="IPR051875">
    <property type="entry name" value="Calcineurin_B_homologous"/>
</dbReference>
<evidence type="ECO:0000256" key="5">
    <source>
        <dbReference type="ARBA" id="ARBA00022490"/>
    </source>
</evidence>
<evidence type="ECO:0000256" key="1">
    <source>
        <dbReference type="ARBA" id="ARBA00004236"/>
    </source>
</evidence>
<sequence>MSSQPSMLPWDEELEEIKKEISFSHRETGTLSQEDFLRIPELVIDPLGDQIINAFFPEGEDRVNFHGFTQTLAHFRPIEDNKKSKDVNGPEPLNSRSNKLHFFDKDDKLSRDELIQVLEKVDVEQKMSI</sequence>
<dbReference type="GO" id="GO:0005737">
    <property type="term" value="C:cytoplasm"/>
    <property type="evidence" value="ECO:0007669"/>
    <property type="project" value="UniProtKB-SubCell"/>
</dbReference>
<reference evidence="14 15" key="1">
    <citation type="submission" date="2016-06" db="EMBL/GenBank/DDBJ databases">
        <title>Genome of Rhinopithecus bieti.</title>
        <authorList>
            <person name="Wu"/>
            <person name="C.-I. and Zhang"/>
            <person name="Y."/>
        </authorList>
    </citation>
    <scope>NUCLEOTIDE SEQUENCE</scope>
</reference>
<keyword evidence="9" id="KW-0677">Repeat</keyword>
<dbReference type="InterPro" id="IPR011992">
    <property type="entry name" value="EF-hand-dom_pair"/>
</dbReference>
<evidence type="ECO:0000256" key="10">
    <source>
        <dbReference type="ARBA" id="ARBA00022837"/>
    </source>
</evidence>
<dbReference type="GO" id="GO:0046872">
    <property type="term" value="F:metal ion binding"/>
    <property type="evidence" value="ECO:0007669"/>
    <property type="project" value="UniProtKB-KW"/>
</dbReference>
<dbReference type="SUPFAM" id="SSF47473">
    <property type="entry name" value="EF-hand"/>
    <property type="match status" value="1"/>
</dbReference>
<keyword evidence="12" id="KW-0449">Lipoprotein</keyword>
<dbReference type="PANTHER" id="PTHR46002">
    <property type="entry name" value="EG:114D9.1 PROTEIN-RELATED"/>
    <property type="match status" value="1"/>
</dbReference>
<keyword evidence="8" id="KW-0479">Metal-binding</keyword>
<evidence type="ECO:0000256" key="7">
    <source>
        <dbReference type="ARBA" id="ARBA00022707"/>
    </source>
</evidence>
<evidence type="ECO:0000256" key="11">
    <source>
        <dbReference type="ARBA" id="ARBA00023136"/>
    </source>
</evidence>
<dbReference type="Ensembl" id="ENSRBIT00000002175.1">
    <property type="protein sequence ID" value="ENSRBIP00000000376.1"/>
    <property type="gene ID" value="ENSRBIG00000002036.1"/>
</dbReference>
<evidence type="ECO:0000256" key="4">
    <source>
        <dbReference type="ARBA" id="ARBA00022475"/>
    </source>
</evidence>
<keyword evidence="4" id="KW-1003">Cell membrane</keyword>